<dbReference type="HOGENOM" id="CLU_2618426_0_0_6"/>
<reference evidence="1 2" key="1">
    <citation type="submission" date="2014-07" db="EMBL/GenBank/DDBJ databases">
        <title>Comparative analysis of Nitrosococcus oceani genome inventories of strains from Pacific and Atlantic gyres.</title>
        <authorList>
            <person name="Lim C.K."/>
            <person name="Wang L."/>
            <person name="Sayavedra-Soto L.A."/>
            <person name="Klotz M.G."/>
        </authorList>
    </citation>
    <scope>NUCLEOTIDE SEQUENCE [LARGE SCALE GENOMIC DNA]</scope>
    <source>
        <strain evidence="1 2">C-27</strain>
    </source>
</reference>
<evidence type="ECO:0000313" key="2">
    <source>
        <dbReference type="Proteomes" id="UP000028839"/>
    </source>
</evidence>
<dbReference type="Proteomes" id="UP000028839">
    <property type="component" value="Unassembled WGS sequence"/>
</dbReference>
<comment type="caution">
    <text evidence="1">The sequence shown here is derived from an EMBL/GenBank/DDBJ whole genome shotgun (WGS) entry which is preliminary data.</text>
</comment>
<sequence>MTGSHEIFPALEGGDHFYVGSQEAHASLDLQEVLLADVNIKGEKIYETNEPLPAIAMYPGLYAGSSGMRSAKVRYGAR</sequence>
<name>A0A0E2ZPS9_9GAMM</name>
<dbReference type="AlphaFoldDB" id="A0A0E2ZPS9"/>
<protein>
    <submittedName>
        <fullName evidence="1">Uncharacterized protein</fullName>
    </submittedName>
</protein>
<proteinExistence type="predicted"/>
<gene>
    <name evidence="1" type="ORF">IB75_03255</name>
</gene>
<evidence type="ECO:0000313" key="1">
    <source>
        <dbReference type="EMBL" id="KFI20392.1"/>
    </source>
</evidence>
<accession>A0A0E2ZPS9</accession>
<dbReference type="EMBL" id="JPGN01000021">
    <property type="protein sequence ID" value="KFI20392.1"/>
    <property type="molecule type" value="Genomic_DNA"/>
</dbReference>
<organism evidence="1 2">
    <name type="scientific">Nitrosococcus oceani C-27</name>
    <dbReference type="NCBI Taxonomy" id="314279"/>
    <lineage>
        <taxon>Bacteria</taxon>
        <taxon>Pseudomonadati</taxon>
        <taxon>Pseudomonadota</taxon>
        <taxon>Gammaproteobacteria</taxon>
        <taxon>Chromatiales</taxon>
        <taxon>Chromatiaceae</taxon>
        <taxon>Nitrosococcus</taxon>
    </lineage>
</organism>